<dbReference type="Pfam" id="PF17667">
    <property type="entry name" value="Pkinase_fungal"/>
    <property type="match status" value="2"/>
</dbReference>
<feature type="region of interest" description="Disordered" evidence="1">
    <location>
        <begin position="725"/>
        <end position="763"/>
    </location>
</feature>
<dbReference type="InterPro" id="IPR011009">
    <property type="entry name" value="Kinase-like_dom_sf"/>
</dbReference>
<feature type="compositionally biased region" description="Basic and acidic residues" evidence="1">
    <location>
        <begin position="332"/>
        <end position="353"/>
    </location>
</feature>
<evidence type="ECO:0000313" key="4">
    <source>
        <dbReference type="Proteomes" id="UP000230002"/>
    </source>
</evidence>
<feature type="compositionally biased region" description="Basic and acidic residues" evidence="1">
    <location>
        <begin position="20"/>
        <end position="33"/>
    </location>
</feature>
<dbReference type="AlphaFoldDB" id="A0A2G8SFV7"/>
<proteinExistence type="predicted"/>
<feature type="region of interest" description="Disordered" evidence="1">
    <location>
        <begin position="447"/>
        <end position="494"/>
    </location>
</feature>
<evidence type="ECO:0000313" key="3">
    <source>
        <dbReference type="EMBL" id="PIL32468.1"/>
    </source>
</evidence>
<feature type="compositionally biased region" description="Low complexity" evidence="1">
    <location>
        <begin position="448"/>
        <end position="479"/>
    </location>
</feature>
<feature type="domain" description="Fungal-type protein kinase" evidence="2">
    <location>
        <begin position="341"/>
        <end position="639"/>
    </location>
</feature>
<feature type="region of interest" description="Disordered" evidence="1">
    <location>
        <begin position="1"/>
        <end position="33"/>
    </location>
</feature>
<name>A0A2G8SFV7_9APHY</name>
<dbReference type="EMBL" id="AYKW01000010">
    <property type="protein sequence ID" value="PIL32468.1"/>
    <property type="molecule type" value="Genomic_DNA"/>
</dbReference>
<dbReference type="SUPFAM" id="SSF56112">
    <property type="entry name" value="Protein kinase-like (PK-like)"/>
    <property type="match status" value="1"/>
</dbReference>
<reference evidence="3 4" key="1">
    <citation type="journal article" date="2015" name="Sci. Rep.">
        <title>Chromosome-level genome map provides insights into diverse defense mechanisms in the medicinal fungus Ganoderma sinense.</title>
        <authorList>
            <person name="Zhu Y."/>
            <person name="Xu J."/>
            <person name="Sun C."/>
            <person name="Zhou S."/>
            <person name="Xu H."/>
            <person name="Nelson D.R."/>
            <person name="Qian J."/>
            <person name="Song J."/>
            <person name="Luo H."/>
            <person name="Xiang L."/>
            <person name="Li Y."/>
            <person name="Xu Z."/>
            <person name="Ji A."/>
            <person name="Wang L."/>
            <person name="Lu S."/>
            <person name="Hayward A."/>
            <person name="Sun W."/>
            <person name="Li X."/>
            <person name="Schwartz D.C."/>
            <person name="Wang Y."/>
            <person name="Chen S."/>
        </authorList>
    </citation>
    <scope>NUCLEOTIDE SEQUENCE [LARGE SCALE GENOMIC DNA]</scope>
    <source>
        <strain evidence="3 4">ZZ0214-1</strain>
    </source>
</reference>
<dbReference type="PANTHER" id="PTHR38248:SF2">
    <property type="entry name" value="FUNK1 11"/>
    <property type="match status" value="1"/>
</dbReference>
<evidence type="ECO:0000256" key="1">
    <source>
        <dbReference type="SAM" id="MobiDB-lite"/>
    </source>
</evidence>
<dbReference type="InterPro" id="IPR040976">
    <property type="entry name" value="Pkinase_fungal"/>
</dbReference>
<feature type="domain" description="Fungal-type protein kinase" evidence="2">
    <location>
        <begin position="204"/>
        <end position="275"/>
    </location>
</feature>
<feature type="compositionally biased region" description="Basic and acidic residues" evidence="1">
    <location>
        <begin position="484"/>
        <end position="493"/>
    </location>
</feature>
<accession>A0A2G8SFV7</accession>
<sequence>MTKPPHVSTGTPISNTNRTRHQESLFSDPDREKLDQRRRKFADDMAHAAVPADKDEFCKAFFPAPTDPAVLEQKPKLTENPFAVLLEANKLLEADVRRLFTKAVNDHNLVPGFKMRECGERPDPSSLDGDKQKVDAALYHAEHAPTDGRQAWPDQMIPIEFKRDDNNLDPWDDSKPNISTEAIGRKKGRGQCISYSELLHAVQHRVALFMLVVIGTRARFVRWDRSGTIVTRSFDYVEDWKFFCDILWRISLCSDTQLGLDPTATRLRPGDADYERMTEAADLKAHTDDVDEKERDLKPGELPADGFVYKYVRKMFSESVLSPWPRYRVEVPVGKDDKNDKDGKDNQDVEGRKGTKNTRQFLIAKPTFRAWGMSGRGTRGYVALDCETGEFVWLKDAWRAHYLLVDKEGDVLQRLNKAGVKHIPTLICHGDIEDQVTLTPDWWEVNNPRSSSQPQSASYPSACSSSSATHMRSTSSSSTSRKRKSDDESRSEDCSAGFSQFREDCPLRLHRHYRLVEKEVAMPLSNFTDGQQLASVVLDCIYAHYHAYTKPANPVLHRDVSGGNILILPKILEDESGAEIKWTGLLADWEMSKSKDYVGLGRQPERTGTWQFLSVALLSGPKEVEVCDELEAFFYVLLYYAVRYLRSNIDETAVARWISSFFDTYGVKGDTYICGNEKLAAIKNGTLVVAGSNTELVEFGSPLDHLLENFLNWFKANHIVTKYKKQRQQKNMQPPPETILPQLSDEQGSDRMRKRRRGDRFTEEEVGAKKVHVLAFGNAVAQPSDDDWAVYDQVLSHGPMMQLLADTIDAPPPGCLPWKPNDKVGDRVDKDFRPPDLGVGPTLPATLASNKRQKVDGPAFAVSMPLLTAPRPPKTPERKQPFVPPYVTGYAKQKQH</sequence>
<evidence type="ECO:0000259" key="2">
    <source>
        <dbReference type="Pfam" id="PF17667"/>
    </source>
</evidence>
<comment type="caution">
    <text evidence="3">The sequence shown here is derived from an EMBL/GenBank/DDBJ whole genome shotgun (WGS) entry which is preliminary data.</text>
</comment>
<feature type="region of interest" description="Disordered" evidence="1">
    <location>
        <begin position="332"/>
        <end position="356"/>
    </location>
</feature>
<dbReference type="OrthoDB" id="2801804at2759"/>
<protein>
    <recommendedName>
        <fullName evidence="2">Fungal-type protein kinase domain-containing protein</fullName>
    </recommendedName>
</protein>
<organism evidence="3 4">
    <name type="scientific">Ganoderma sinense ZZ0214-1</name>
    <dbReference type="NCBI Taxonomy" id="1077348"/>
    <lineage>
        <taxon>Eukaryota</taxon>
        <taxon>Fungi</taxon>
        <taxon>Dikarya</taxon>
        <taxon>Basidiomycota</taxon>
        <taxon>Agaricomycotina</taxon>
        <taxon>Agaricomycetes</taxon>
        <taxon>Polyporales</taxon>
        <taxon>Polyporaceae</taxon>
        <taxon>Ganoderma</taxon>
    </lineage>
</organism>
<feature type="compositionally biased region" description="Polar residues" evidence="1">
    <location>
        <begin position="8"/>
        <end position="17"/>
    </location>
</feature>
<keyword evidence="4" id="KW-1185">Reference proteome</keyword>
<gene>
    <name evidence="3" type="ORF">GSI_05170</name>
</gene>
<dbReference type="PANTHER" id="PTHR38248">
    <property type="entry name" value="FUNK1 6"/>
    <property type="match status" value="1"/>
</dbReference>
<feature type="region of interest" description="Disordered" evidence="1">
    <location>
        <begin position="833"/>
        <end position="896"/>
    </location>
</feature>
<dbReference type="Proteomes" id="UP000230002">
    <property type="component" value="Unassembled WGS sequence"/>
</dbReference>